<reference evidence="8 9" key="1">
    <citation type="submission" date="2018-08" db="EMBL/GenBank/DDBJ databases">
        <title>A genome reference for cultivated species of the human gut microbiota.</title>
        <authorList>
            <person name="Zou Y."/>
            <person name="Xue W."/>
            <person name="Luo G."/>
        </authorList>
    </citation>
    <scope>NUCLEOTIDE SEQUENCE [LARGE SCALE GENOMIC DNA]</scope>
    <source>
        <strain evidence="8 9">TM09-12</strain>
    </source>
</reference>
<evidence type="ECO:0000313" key="9">
    <source>
        <dbReference type="Proteomes" id="UP000263014"/>
    </source>
</evidence>
<evidence type="ECO:0000313" key="8">
    <source>
        <dbReference type="EMBL" id="RGI95784.1"/>
    </source>
</evidence>
<keyword evidence="4 6" id="KW-1133">Transmembrane helix</keyword>
<feature type="transmembrane region" description="Helical" evidence="6">
    <location>
        <begin position="278"/>
        <end position="297"/>
    </location>
</feature>
<dbReference type="RefSeq" id="WP_055652451.1">
    <property type="nucleotide sequence ID" value="NZ_BQNJ01000003.1"/>
</dbReference>
<dbReference type="InterPro" id="IPR001851">
    <property type="entry name" value="ABC_transp_permease"/>
</dbReference>
<comment type="caution">
    <text evidence="8">The sequence shown here is derived from an EMBL/GenBank/DDBJ whole genome shotgun (WGS) entry which is preliminary data.</text>
</comment>
<keyword evidence="5 6" id="KW-0472">Membrane</keyword>
<reference evidence="7" key="2">
    <citation type="submission" date="2022-01" db="EMBL/GenBank/DDBJ databases">
        <title>Novel bile acid biosynthetic pathways are enriched in the microbiome of centenarians.</title>
        <authorList>
            <person name="Sato Y."/>
            <person name="Atarashi K."/>
            <person name="Plichta R.D."/>
            <person name="Arai Y."/>
            <person name="Sasajima S."/>
            <person name="Kearney M.S."/>
            <person name="Suda W."/>
            <person name="Takeshita K."/>
            <person name="Sasaki T."/>
            <person name="Okamoto S."/>
            <person name="Skelly N.A."/>
            <person name="Okamura Y."/>
            <person name="Vlamakis H."/>
            <person name="Li Y."/>
            <person name="Tanoue T."/>
            <person name="Takei H."/>
            <person name="Nittono H."/>
            <person name="Narushima S."/>
            <person name="Irie J."/>
            <person name="Itoh H."/>
            <person name="Moriya K."/>
            <person name="Sugiura Y."/>
            <person name="Suematsu M."/>
            <person name="Moritoki N."/>
            <person name="Shibata S."/>
            <person name="Littman R.D."/>
            <person name="Fischbach A.M."/>
            <person name="Uwamino Y."/>
            <person name="Inoue T."/>
            <person name="Honda A."/>
            <person name="Hattori M."/>
            <person name="Murai T."/>
            <person name="Xavier J.R."/>
            <person name="Hirose N."/>
            <person name="Honda K."/>
        </authorList>
    </citation>
    <scope>NUCLEOTIDE SEQUENCE</scope>
    <source>
        <strain evidence="7">CE91-St55</strain>
    </source>
</reference>
<dbReference type="EMBL" id="QSON01000028">
    <property type="protein sequence ID" value="RGI95784.1"/>
    <property type="molecule type" value="Genomic_DNA"/>
</dbReference>
<comment type="subcellular location">
    <subcellularLocation>
        <location evidence="1">Cell membrane</location>
        <topology evidence="1">Multi-pass membrane protein</topology>
    </subcellularLocation>
</comment>
<evidence type="ECO:0000256" key="3">
    <source>
        <dbReference type="ARBA" id="ARBA00022692"/>
    </source>
</evidence>
<dbReference type="AlphaFoldDB" id="A0A174XU36"/>
<feature type="transmembrane region" description="Helical" evidence="6">
    <location>
        <begin position="12"/>
        <end position="33"/>
    </location>
</feature>
<feature type="transmembrane region" description="Helical" evidence="6">
    <location>
        <begin position="39"/>
        <end position="58"/>
    </location>
</feature>
<dbReference type="Pfam" id="PF02653">
    <property type="entry name" value="BPD_transp_2"/>
    <property type="match status" value="1"/>
</dbReference>
<evidence type="ECO:0000256" key="6">
    <source>
        <dbReference type="SAM" id="Phobius"/>
    </source>
</evidence>
<dbReference type="CDD" id="cd06580">
    <property type="entry name" value="TM_PBP1_transp_TpRbsC_like"/>
    <property type="match status" value="1"/>
</dbReference>
<dbReference type="Proteomes" id="UP001055091">
    <property type="component" value="Unassembled WGS sequence"/>
</dbReference>
<feature type="transmembrane region" description="Helical" evidence="6">
    <location>
        <begin position="201"/>
        <end position="220"/>
    </location>
</feature>
<dbReference type="GO" id="GO:0022857">
    <property type="term" value="F:transmembrane transporter activity"/>
    <property type="evidence" value="ECO:0007669"/>
    <property type="project" value="InterPro"/>
</dbReference>
<accession>A0A174XU36</accession>
<feature type="transmembrane region" description="Helical" evidence="6">
    <location>
        <begin position="65"/>
        <end position="88"/>
    </location>
</feature>
<evidence type="ECO:0000256" key="5">
    <source>
        <dbReference type="ARBA" id="ARBA00023136"/>
    </source>
</evidence>
<dbReference type="PANTHER" id="PTHR43370:SF1">
    <property type="entry name" value="GUANOSINE ABC TRANSPORTER PERMEASE PROTEIN NUPQ"/>
    <property type="match status" value="1"/>
</dbReference>
<evidence type="ECO:0000256" key="1">
    <source>
        <dbReference type="ARBA" id="ARBA00004651"/>
    </source>
</evidence>
<evidence type="ECO:0000256" key="4">
    <source>
        <dbReference type="ARBA" id="ARBA00022989"/>
    </source>
</evidence>
<organism evidence="8 9">
    <name type="scientific">Hungatella hathewayi</name>
    <dbReference type="NCBI Taxonomy" id="154046"/>
    <lineage>
        <taxon>Bacteria</taxon>
        <taxon>Bacillati</taxon>
        <taxon>Bacillota</taxon>
        <taxon>Clostridia</taxon>
        <taxon>Lachnospirales</taxon>
        <taxon>Lachnospiraceae</taxon>
        <taxon>Hungatella</taxon>
    </lineage>
</organism>
<feature type="transmembrane region" description="Helical" evidence="6">
    <location>
        <begin position="94"/>
        <end position="117"/>
    </location>
</feature>
<proteinExistence type="predicted"/>
<dbReference type="Proteomes" id="UP000263014">
    <property type="component" value="Unassembled WGS sequence"/>
</dbReference>
<dbReference type="PANTHER" id="PTHR43370">
    <property type="entry name" value="SUGAR ABC TRANSPORTER INTEGRAL MEMBRANE PROTEIN-RELATED"/>
    <property type="match status" value="1"/>
</dbReference>
<gene>
    <name evidence="7" type="ORF">CE91St55_66840</name>
    <name evidence="8" type="ORF">DXD79_31305</name>
</gene>
<sequence length="304" mass="32122">MEHLLHAIFSADFVYSVLRLTTPILLAGLGALITDRAGVMNIGLEGIMLCAALAGVIGSAMTQNAFLGFLFALLVGMALGLLMAYFAIHLKTDMVLTGIAMNLLASGGTVFVLYAVANDKGMSTSLKSLTMPVINIPFIQDIPVIGTVISGHNLLTYLALISVAAMWILLYKTPLGLRIRVVGENSHAAESVGIHVKKVQYIALAISGILAAMGGAYMSMGYMDKFARDMTAGRGFIALAAEALGRGTPVGTLLSSLVFGTADALGSNLQVLDIPVQFVQMLPYVFTVVGLVLYSAMKHKHLTK</sequence>
<dbReference type="GO" id="GO:0005886">
    <property type="term" value="C:plasma membrane"/>
    <property type="evidence" value="ECO:0007669"/>
    <property type="project" value="UniProtKB-SubCell"/>
</dbReference>
<protein>
    <submittedName>
        <fullName evidence="8">ABC transporter permease</fullName>
    </submittedName>
</protein>
<feature type="transmembrane region" description="Helical" evidence="6">
    <location>
        <begin position="154"/>
        <end position="171"/>
    </location>
</feature>
<keyword evidence="2" id="KW-1003">Cell membrane</keyword>
<name>A0A174XU36_9FIRM</name>
<dbReference type="EMBL" id="BQNJ01000003">
    <property type="protein sequence ID" value="GKH04703.1"/>
    <property type="molecule type" value="Genomic_DNA"/>
</dbReference>
<evidence type="ECO:0000313" key="7">
    <source>
        <dbReference type="EMBL" id="GKH04703.1"/>
    </source>
</evidence>
<keyword evidence="3 6" id="KW-0812">Transmembrane</keyword>
<evidence type="ECO:0000256" key="2">
    <source>
        <dbReference type="ARBA" id="ARBA00022475"/>
    </source>
</evidence>